<feature type="domain" description="Phytase-like" evidence="3">
    <location>
        <begin position="119"/>
        <end position="421"/>
    </location>
</feature>
<feature type="signal peptide" evidence="2">
    <location>
        <begin position="1"/>
        <end position="25"/>
    </location>
</feature>
<gene>
    <name evidence="4" type="ORF">GKZ75_04835</name>
</gene>
<evidence type="ECO:0000259" key="3">
    <source>
        <dbReference type="Pfam" id="PF13449"/>
    </source>
</evidence>
<proteinExistence type="predicted"/>
<evidence type="ECO:0000313" key="5">
    <source>
        <dbReference type="Proteomes" id="UP000471026"/>
    </source>
</evidence>
<evidence type="ECO:0000256" key="1">
    <source>
        <dbReference type="SAM" id="MobiDB-lite"/>
    </source>
</evidence>
<dbReference type="Pfam" id="PF13449">
    <property type="entry name" value="Phytase-like"/>
    <property type="match status" value="1"/>
</dbReference>
<dbReference type="InterPro" id="IPR027372">
    <property type="entry name" value="Phytase-like_dom"/>
</dbReference>
<evidence type="ECO:0000256" key="2">
    <source>
        <dbReference type="SAM" id="SignalP"/>
    </source>
</evidence>
<feature type="region of interest" description="Disordered" evidence="1">
    <location>
        <begin position="31"/>
        <end position="95"/>
    </location>
</feature>
<sequence length="439" mass="47467">MHRSLVPAAAITVGFGLLTAGPAAAAAPAVSTGTTGQVPMGGHDHSPAPGTQPHEGKANTQGHRVREHRGDHGAHHDRHRRHGKKHRPGRGHHKEHAFEVSYVDSMVLPDELRSVNGVPFGGVSGLDYRSEDGSYLALSDDRSQKAPARFYTLDLPFDDDGFDAPGYSVTDTTVLQRADGSPYPENSLDPESIRWDRTSHTALWTDEGDVTKGLAPAIREMTDTGAFVRAFEVPRQYLPAFDRSGNQIQGVRNNLALENLTLGPCGTTFSVMNEAALVQDGPVASPETGSPLRLSQLDRRTGRNLAQYVYETEPMSVPRGSTGGDRGASEMLQLSETEYLVIERQYFEGENQIQVYRASTRGATDVSRSAALTGTEVPMKKELVIDLAVSGMSPGNVEAVSFGPQFADGDMSLVLAADDNFNLATQDTVFHLLRVNTHK</sequence>
<comment type="caution">
    <text evidence="4">The sequence shown here is derived from an EMBL/GenBank/DDBJ whole genome shotgun (WGS) entry which is preliminary data.</text>
</comment>
<feature type="compositionally biased region" description="Basic residues" evidence="1">
    <location>
        <begin position="75"/>
        <end position="95"/>
    </location>
</feature>
<feature type="chain" id="PRO_5026866102" evidence="2">
    <location>
        <begin position="26"/>
        <end position="439"/>
    </location>
</feature>
<dbReference type="RefSeq" id="WP_162229035.1">
    <property type="nucleotide sequence ID" value="NZ_WMHZ01000005.1"/>
</dbReference>
<evidence type="ECO:0000313" key="4">
    <source>
        <dbReference type="EMBL" id="NDO77571.1"/>
    </source>
</evidence>
<protein>
    <submittedName>
        <fullName evidence="4">Esterase-like activity of phytase family protein</fullName>
    </submittedName>
</protein>
<name>A0A6N9QYN2_9MICC</name>
<reference evidence="4 5" key="1">
    <citation type="submission" date="2019-11" db="EMBL/GenBank/DDBJ databases">
        <title>Draft genome sequence of Kocuria indica DP-K7, a methyl red degrading Actinobacterium.</title>
        <authorList>
            <person name="Kumaran S."/>
            <person name="Tischler D."/>
            <person name="Ngo A.C.R."/>
            <person name="Schultes F."/>
        </authorList>
    </citation>
    <scope>NUCLEOTIDE SEQUENCE [LARGE SCALE GENOMIC DNA]</scope>
    <source>
        <strain evidence="4 5">DP-K7</strain>
    </source>
</reference>
<dbReference type="Proteomes" id="UP000471026">
    <property type="component" value="Unassembled WGS sequence"/>
</dbReference>
<dbReference type="PANTHER" id="PTHR37957">
    <property type="entry name" value="BLR7070 PROTEIN"/>
    <property type="match status" value="1"/>
</dbReference>
<dbReference type="PANTHER" id="PTHR37957:SF1">
    <property type="entry name" value="PHYTASE-LIKE DOMAIN-CONTAINING PROTEIN"/>
    <property type="match status" value="1"/>
</dbReference>
<organism evidence="4 5">
    <name type="scientific">Kocuria marina subsp. indica</name>
    <dbReference type="NCBI Taxonomy" id="1049583"/>
    <lineage>
        <taxon>Bacteria</taxon>
        <taxon>Bacillati</taxon>
        <taxon>Actinomycetota</taxon>
        <taxon>Actinomycetes</taxon>
        <taxon>Micrococcales</taxon>
        <taxon>Micrococcaceae</taxon>
        <taxon>Kocuria</taxon>
    </lineage>
</organism>
<dbReference type="AlphaFoldDB" id="A0A6N9QYN2"/>
<dbReference type="EMBL" id="WMHZ01000005">
    <property type="protein sequence ID" value="NDO77571.1"/>
    <property type="molecule type" value="Genomic_DNA"/>
</dbReference>
<keyword evidence="2" id="KW-0732">Signal</keyword>
<accession>A0A6N9QYN2</accession>